<accession>A0A450XGG1</accession>
<reference evidence="2" key="1">
    <citation type="submission" date="2019-02" db="EMBL/GenBank/DDBJ databases">
        <authorList>
            <person name="Gruber-Vodicka R. H."/>
            <person name="Seah K. B. B."/>
        </authorList>
    </citation>
    <scope>NUCLEOTIDE SEQUENCE</scope>
    <source>
        <strain evidence="2">BECK_BZ197</strain>
    </source>
</reference>
<gene>
    <name evidence="2" type="ORF">BECKMB1821G_GA0114241_103525</name>
</gene>
<dbReference type="EMBL" id="CAADFO010000035">
    <property type="protein sequence ID" value="VFK28278.1"/>
    <property type="molecule type" value="Genomic_DNA"/>
</dbReference>
<feature type="transmembrane region" description="Helical" evidence="1">
    <location>
        <begin position="61"/>
        <end position="80"/>
    </location>
</feature>
<keyword evidence="1" id="KW-0472">Membrane</keyword>
<name>A0A450XGG1_9GAMM</name>
<dbReference type="AlphaFoldDB" id="A0A450XGG1"/>
<keyword evidence="1" id="KW-0812">Transmembrane</keyword>
<protein>
    <submittedName>
        <fullName evidence="2">Uncharacterized protein</fullName>
    </submittedName>
</protein>
<sequence>MDYRNYIKSSNIDFSINNNLIECGETTWQIRNIAATSVGRKVVPFHEPEPIFNEPEPTLNLNLKSMLITSALAWIGMGIFSESLGFSIFIVLIVLGAFIIRAYINIDDRKEAWLSKKSSTEKRWEIWNKLRNNPLVLYSLMLETNAGSKPLFYSLDESQIAIANNAIKESMDKKENADVNFKIETVNIGGDESINNFCSSIHSQLLQEV</sequence>
<feature type="transmembrane region" description="Helical" evidence="1">
    <location>
        <begin position="86"/>
        <end position="104"/>
    </location>
</feature>
<organism evidence="2">
    <name type="scientific">Candidatus Kentrum sp. MB</name>
    <dbReference type="NCBI Taxonomy" id="2138164"/>
    <lineage>
        <taxon>Bacteria</taxon>
        <taxon>Pseudomonadati</taxon>
        <taxon>Pseudomonadota</taxon>
        <taxon>Gammaproteobacteria</taxon>
        <taxon>Candidatus Kentrum</taxon>
    </lineage>
</organism>
<evidence type="ECO:0000313" key="2">
    <source>
        <dbReference type="EMBL" id="VFK28278.1"/>
    </source>
</evidence>
<evidence type="ECO:0000256" key="1">
    <source>
        <dbReference type="SAM" id="Phobius"/>
    </source>
</evidence>
<keyword evidence="1" id="KW-1133">Transmembrane helix</keyword>
<proteinExistence type="predicted"/>